<name>A0A4Y2AXC7_ARAVE</name>
<feature type="compositionally biased region" description="Basic and acidic residues" evidence="1">
    <location>
        <begin position="11"/>
        <end position="21"/>
    </location>
</feature>
<feature type="region of interest" description="Disordered" evidence="1">
    <location>
        <begin position="106"/>
        <end position="164"/>
    </location>
</feature>
<gene>
    <name evidence="2" type="ORF">AVEN_117162_1</name>
</gene>
<dbReference type="Proteomes" id="UP000499080">
    <property type="component" value="Unassembled WGS sequence"/>
</dbReference>
<protein>
    <submittedName>
        <fullName evidence="2">Uncharacterized protein</fullName>
    </submittedName>
</protein>
<reference evidence="2 3" key="1">
    <citation type="journal article" date="2019" name="Sci. Rep.">
        <title>Orb-weaving spider Araneus ventricosus genome elucidates the spidroin gene catalogue.</title>
        <authorList>
            <person name="Kono N."/>
            <person name="Nakamura H."/>
            <person name="Ohtoshi R."/>
            <person name="Moran D.A.P."/>
            <person name="Shinohara A."/>
            <person name="Yoshida Y."/>
            <person name="Fujiwara M."/>
            <person name="Mori M."/>
            <person name="Tomita M."/>
            <person name="Arakawa K."/>
        </authorList>
    </citation>
    <scope>NUCLEOTIDE SEQUENCE [LARGE SCALE GENOMIC DNA]</scope>
</reference>
<dbReference type="AlphaFoldDB" id="A0A4Y2AXC7"/>
<evidence type="ECO:0000313" key="2">
    <source>
        <dbReference type="EMBL" id="GBL84393.1"/>
    </source>
</evidence>
<evidence type="ECO:0000313" key="3">
    <source>
        <dbReference type="Proteomes" id="UP000499080"/>
    </source>
</evidence>
<organism evidence="2 3">
    <name type="scientific">Araneus ventricosus</name>
    <name type="common">Orbweaver spider</name>
    <name type="synonym">Epeira ventricosa</name>
    <dbReference type="NCBI Taxonomy" id="182803"/>
    <lineage>
        <taxon>Eukaryota</taxon>
        <taxon>Metazoa</taxon>
        <taxon>Ecdysozoa</taxon>
        <taxon>Arthropoda</taxon>
        <taxon>Chelicerata</taxon>
        <taxon>Arachnida</taxon>
        <taxon>Araneae</taxon>
        <taxon>Araneomorphae</taxon>
        <taxon>Entelegynae</taxon>
        <taxon>Araneoidea</taxon>
        <taxon>Araneidae</taxon>
        <taxon>Araneus</taxon>
    </lineage>
</organism>
<comment type="caution">
    <text evidence="2">The sequence shown here is derived from an EMBL/GenBank/DDBJ whole genome shotgun (WGS) entry which is preliminary data.</text>
</comment>
<evidence type="ECO:0000256" key="1">
    <source>
        <dbReference type="SAM" id="MobiDB-lite"/>
    </source>
</evidence>
<dbReference type="EMBL" id="BGPR01000037">
    <property type="protein sequence ID" value="GBL84393.1"/>
    <property type="molecule type" value="Genomic_DNA"/>
</dbReference>
<proteinExistence type="predicted"/>
<sequence length="164" mass="18723">MKGEQSGVKSSSEKTVKEMRQQIDPTGKKLFQPFEYMTSSQIRSLFSRMSALHKGGILKPPTPDLELVNDIYEDLDDITEQELEQQEVQNLLTTLEPTHDVQLQLAGYKQEKDDKGKKRSLTICPTTTRRKKSIYDDNNDSISTDNSLESDESHKITQQLSRSD</sequence>
<keyword evidence="3" id="KW-1185">Reference proteome</keyword>
<accession>A0A4Y2AXC7</accession>
<feature type="region of interest" description="Disordered" evidence="1">
    <location>
        <begin position="1"/>
        <end position="24"/>
    </location>
</feature>